<dbReference type="Pfam" id="PF10545">
    <property type="entry name" value="MADF_DNA_bdg"/>
    <property type="match status" value="1"/>
</dbReference>
<feature type="region of interest" description="Disordered" evidence="2">
    <location>
        <begin position="115"/>
        <end position="143"/>
    </location>
</feature>
<dbReference type="PROSITE" id="PS51029">
    <property type="entry name" value="MADF"/>
    <property type="match status" value="1"/>
</dbReference>
<feature type="domain" description="MADF" evidence="3">
    <location>
        <begin position="7"/>
        <end position="105"/>
    </location>
</feature>
<evidence type="ECO:0000259" key="4">
    <source>
        <dbReference type="PROSITE" id="PS51031"/>
    </source>
</evidence>
<dbReference type="GO" id="GO:0003677">
    <property type="term" value="F:DNA binding"/>
    <property type="evidence" value="ECO:0007669"/>
    <property type="project" value="InterPro"/>
</dbReference>
<evidence type="ECO:0000313" key="6">
    <source>
        <dbReference type="RefSeq" id="XP_022817861.1"/>
    </source>
</evidence>
<dbReference type="InterPro" id="IPR039353">
    <property type="entry name" value="TF_Adf1"/>
</dbReference>
<dbReference type="OrthoDB" id="6616165at2759"/>
<keyword evidence="5" id="KW-1185">Reference proteome</keyword>
<dbReference type="KEGG" id="sliu:111350484"/>
<accession>A0A9J7DTH2</accession>
<evidence type="ECO:0000259" key="3">
    <source>
        <dbReference type="PROSITE" id="PS51029"/>
    </source>
</evidence>
<feature type="domain" description="BESS" evidence="4">
    <location>
        <begin position="182"/>
        <end position="221"/>
    </location>
</feature>
<dbReference type="Proteomes" id="UP000301870">
    <property type="component" value="Chromosome 11"/>
</dbReference>
<sequence length="223" mass="26314">MSFSIERLITEIECRPALWDCRVKEYSERLLKRDAWEEVCSVLDPNYDDYTKAEKLNKAAFIQKKWKGIRDAFVRELKKSNQKGAPTHKPYTYYDNLSFLKPIYETISNTKMKRDGEDNSLYGEVQDDENYDSDDSSSNDISQLAPVNKSNYYTSRKRKHEDAFFKLLSDHVKSKKLQNVHNDPDRQFLLSLLPDFKNIDSSVKFDLKFEVMSIIKKYKAFNK</sequence>
<dbReference type="GO" id="GO:0005634">
    <property type="term" value="C:nucleus"/>
    <property type="evidence" value="ECO:0007669"/>
    <property type="project" value="UniProtKB-SubCell"/>
</dbReference>
<dbReference type="PROSITE" id="PS51031">
    <property type="entry name" value="BESS"/>
    <property type="match status" value="1"/>
</dbReference>
<dbReference type="RefSeq" id="XP_022817861.1">
    <property type="nucleotide sequence ID" value="XM_022962093.1"/>
</dbReference>
<dbReference type="InterPro" id="IPR004210">
    <property type="entry name" value="BESS_motif"/>
</dbReference>
<comment type="subcellular location">
    <subcellularLocation>
        <location evidence="1">Nucleus</location>
    </subcellularLocation>
</comment>
<dbReference type="GeneID" id="111350484"/>
<name>A0A9J7DTH2_SPOLT</name>
<dbReference type="AlphaFoldDB" id="A0A9J7DTH2"/>
<keyword evidence="1" id="KW-0539">Nucleus</keyword>
<feature type="compositionally biased region" description="Acidic residues" evidence="2">
    <location>
        <begin position="125"/>
        <end position="137"/>
    </location>
</feature>
<reference evidence="6" key="1">
    <citation type="submission" date="2025-08" db="UniProtKB">
        <authorList>
            <consortium name="RefSeq"/>
        </authorList>
    </citation>
    <scope>IDENTIFICATION</scope>
    <source>
        <strain evidence="6">Ishihara</strain>
        <tissue evidence="6">Whole body</tissue>
    </source>
</reference>
<organism evidence="5 6">
    <name type="scientific">Spodoptera litura</name>
    <name type="common">Asian cotton leafworm</name>
    <dbReference type="NCBI Taxonomy" id="69820"/>
    <lineage>
        <taxon>Eukaryota</taxon>
        <taxon>Metazoa</taxon>
        <taxon>Ecdysozoa</taxon>
        <taxon>Arthropoda</taxon>
        <taxon>Hexapoda</taxon>
        <taxon>Insecta</taxon>
        <taxon>Pterygota</taxon>
        <taxon>Neoptera</taxon>
        <taxon>Endopterygota</taxon>
        <taxon>Lepidoptera</taxon>
        <taxon>Glossata</taxon>
        <taxon>Ditrysia</taxon>
        <taxon>Noctuoidea</taxon>
        <taxon>Noctuidae</taxon>
        <taxon>Amphipyrinae</taxon>
        <taxon>Spodoptera</taxon>
    </lineage>
</organism>
<dbReference type="PANTHER" id="PTHR12243:SF69">
    <property type="entry name" value="SI:CH73-59F11.3"/>
    <property type="match status" value="1"/>
</dbReference>
<evidence type="ECO:0000313" key="5">
    <source>
        <dbReference type="Proteomes" id="UP000301870"/>
    </source>
</evidence>
<evidence type="ECO:0000256" key="1">
    <source>
        <dbReference type="PROSITE-ProRule" id="PRU00371"/>
    </source>
</evidence>
<dbReference type="SMART" id="SM00595">
    <property type="entry name" value="MADF"/>
    <property type="match status" value="1"/>
</dbReference>
<dbReference type="PANTHER" id="PTHR12243">
    <property type="entry name" value="MADF DOMAIN TRANSCRIPTION FACTOR"/>
    <property type="match status" value="1"/>
</dbReference>
<dbReference type="GO" id="GO:0005667">
    <property type="term" value="C:transcription regulator complex"/>
    <property type="evidence" value="ECO:0007669"/>
    <property type="project" value="TreeGrafter"/>
</dbReference>
<gene>
    <name evidence="6" type="primary">LOC111350484</name>
</gene>
<evidence type="ECO:0000256" key="2">
    <source>
        <dbReference type="SAM" id="MobiDB-lite"/>
    </source>
</evidence>
<dbReference type="GO" id="GO:0006357">
    <property type="term" value="P:regulation of transcription by RNA polymerase II"/>
    <property type="evidence" value="ECO:0007669"/>
    <property type="project" value="TreeGrafter"/>
</dbReference>
<protein>
    <submittedName>
        <fullName evidence="6">Uncharacterized protein LOC111350484</fullName>
    </submittedName>
</protein>
<proteinExistence type="predicted"/>
<dbReference type="InterPro" id="IPR006578">
    <property type="entry name" value="MADF-dom"/>
</dbReference>